<accession>A0A370TT30</accession>
<sequence length="432" mass="46360">MASISKCIGSALTGLAALALLFQPLALGQNCNLNSQTQAVFAPGYGAKLIMNGLKTPRHMVFDTLGNLLVVEQSGGGVRQIKLTDNNGVPCVASSKQIIADSSLNHGIALSPDGKTLYVSSLPQLAQWDYDAASGTTSNKKVLVTGMTNGGGHRTRTLHIPSRFPDLILMQRGSDGNVDVGTKQKSSGRSMIKIFNRAEIAQKAVDYSSTSSGTILGWGLRNAVAVGEHPITGEIWSVDQGEDDIKRNGKDVHTNNPGEKMNFHGKVNDTSAPEFGANYGYPECVPALDPSVLDIPGIKVGDLFWVEGNSQTTTQDQACKQRNPPRLVFPAHNSPMDIKFKADGSAAYLTWHGSWDRQPSDGYRVDRVEFGSDGQPKEPLTNPMPATHIMQNTNAANCQSGCFRPCGLAFDSKERLFMTSDSTGELYVLTGT</sequence>
<feature type="domain" description="Pyrroloquinoline quinone-dependent pyranose dehydrogenase beta-propeller" evidence="2">
    <location>
        <begin position="40"/>
        <end position="431"/>
    </location>
</feature>
<dbReference type="PANTHER" id="PTHR47572:SF4">
    <property type="entry name" value="LACTONASE DRP35"/>
    <property type="match status" value="1"/>
</dbReference>
<dbReference type="AlphaFoldDB" id="A0A370TT30"/>
<dbReference type="GeneID" id="43595878"/>
<evidence type="ECO:0000259" key="2">
    <source>
        <dbReference type="Pfam" id="PF22807"/>
    </source>
</evidence>
<gene>
    <name evidence="3" type="ORF">BP5553_03029</name>
</gene>
<dbReference type="EMBL" id="NPIC01000002">
    <property type="protein sequence ID" value="RDL38689.1"/>
    <property type="molecule type" value="Genomic_DNA"/>
</dbReference>
<dbReference type="Pfam" id="PF22807">
    <property type="entry name" value="TrAA12"/>
    <property type="match status" value="1"/>
</dbReference>
<protein>
    <submittedName>
        <fullName evidence="3">Soluble quinoprotein glucose dehydrogenase</fullName>
    </submittedName>
</protein>
<evidence type="ECO:0000256" key="1">
    <source>
        <dbReference type="SAM" id="SignalP"/>
    </source>
</evidence>
<feature type="signal peptide" evidence="1">
    <location>
        <begin position="1"/>
        <end position="28"/>
    </location>
</feature>
<evidence type="ECO:0000313" key="4">
    <source>
        <dbReference type="Proteomes" id="UP000254866"/>
    </source>
</evidence>
<name>A0A370TT30_9HELO</name>
<feature type="chain" id="PRO_5016664061" evidence="1">
    <location>
        <begin position="29"/>
        <end position="432"/>
    </location>
</feature>
<dbReference type="OrthoDB" id="507128at2759"/>
<reference evidence="3 4" key="1">
    <citation type="journal article" date="2018" name="IMA Fungus">
        <title>IMA Genome-F 9: Draft genome sequence of Annulohypoxylon stygium, Aspergillus mulundensis, Berkeleyomyces basicola (syn. Thielaviopsis basicola), Ceratocystis smalleyi, two Cercospora beticola strains, Coleophoma cylindrospora, Fusarium fracticaudum, Phialophora cf. hyalina, and Morchella septimelata.</title>
        <authorList>
            <person name="Wingfield B.D."/>
            <person name="Bills G.F."/>
            <person name="Dong Y."/>
            <person name="Huang W."/>
            <person name="Nel W.J."/>
            <person name="Swalarsk-Parry B.S."/>
            <person name="Vaghefi N."/>
            <person name="Wilken P.M."/>
            <person name="An Z."/>
            <person name="de Beer Z.W."/>
            <person name="De Vos L."/>
            <person name="Chen L."/>
            <person name="Duong T.A."/>
            <person name="Gao Y."/>
            <person name="Hammerbacher A."/>
            <person name="Kikkert J.R."/>
            <person name="Li Y."/>
            <person name="Li H."/>
            <person name="Li K."/>
            <person name="Li Q."/>
            <person name="Liu X."/>
            <person name="Ma X."/>
            <person name="Naidoo K."/>
            <person name="Pethybridge S.J."/>
            <person name="Sun J."/>
            <person name="Steenkamp E.T."/>
            <person name="van der Nest M.A."/>
            <person name="van Wyk S."/>
            <person name="Wingfield M.J."/>
            <person name="Xiong C."/>
            <person name="Yue Q."/>
            <person name="Zhang X."/>
        </authorList>
    </citation>
    <scope>NUCLEOTIDE SEQUENCE [LARGE SCALE GENOMIC DNA]</scope>
    <source>
        <strain evidence="3 4">BP 5553</strain>
    </source>
</reference>
<comment type="caution">
    <text evidence="3">The sequence shown here is derived from an EMBL/GenBank/DDBJ whole genome shotgun (WGS) entry which is preliminary data.</text>
</comment>
<proteinExistence type="predicted"/>
<dbReference type="PANTHER" id="PTHR47572">
    <property type="entry name" value="LIPOPROTEIN-RELATED"/>
    <property type="match status" value="1"/>
</dbReference>
<keyword evidence="1" id="KW-0732">Signal</keyword>
<dbReference type="InterPro" id="IPR054539">
    <property type="entry name" value="Beta-prop_PDH"/>
</dbReference>
<organism evidence="3 4">
    <name type="scientific">Venustampulla echinocandica</name>
    <dbReference type="NCBI Taxonomy" id="2656787"/>
    <lineage>
        <taxon>Eukaryota</taxon>
        <taxon>Fungi</taxon>
        <taxon>Dikarya</taxon>
        <taxon>Ascomycota</taxon>
        <taxon>Pezizomycotina</taxon>
        <taxon>Leotiomycetes</taxon>
        <taxon>Helotiales</taxon>
        <taxon>Pleuroascaceae</taxon>
        <taxon>Venustampulla</taxon>
    </lineage>
</organism>
<keyword evidence="4" id="KW-1185">Reference proteome</keyword>
<dbReference type="STRING" id="2656787.A0A370TT30"/>
<dbReference type="InterPro" id="IPR051262">
    <property type="entry name" value="SMP-30/CGR1_Lactonase"/>
</dbReference>
<dbReference type="RefSeq" id="XP_031871345.1">
    <property type="nucleotide sequence ID" value="XM_032011652.1"/>
</dbReference>
<dbReference type="InterPro" id="IPR011042">
    <property type="entry name" value="6-blade_b-propeller_TolB-like"/>
</dbReference>
<dbReference type="SUPFAM" id="SSF50952">
    <property type="entry name" value="Soluble quinoprotein glucose dehydrogenase"/>
    <property type="match status" value="1"/>
</dbReference>
<dbReference type="Gene3D" id="2.120.10.30">
    <property type="entry name" value="TolB, C-terminal domain"/>
    <property type="match status" value="1"/>
</dbReference>
<evidence type="ECO:0000313" key="3">
    <source>
        <dbReference type="EMBL" id="RDL38689.1"/>
    </source>
</evidence>
<dbReference type="InterPro" id="IPR011041">
    <property type="entry name" value="Quinoprot_gluc/sorb_DH_b-prop"/>
</dbReference>
<dbReference type="Proteomes" id="UP000254866">
    <property type="component" value="Unassembled WGS sequence"/>
</dbReference>